<evidence type="ECO:0000313" key="3">
    <source>
        <dbReference type="Proteomes" id="UP000018852"/>
    </source>
</evidence>
<comment type="caution">
    <text evidence="2">The sequence shown here is derived from an EMBL/GenBank/DDBJ whole genome shotgun (WGS) entry which is preliminary data.</text>
</comment>
<evidence type="ECO:0000313" key="2">
    <source>
        <dbReference type="EMBL" id="ETJ02654.1"/>
    </source>
</evidence>
<evidence type="ECO:0000256" key="1">
    <source>
        <dbReference type="SAM" id="MobiDB-lite"/>
    </source>
</evidence>
<name>W1VF25_9ACTO</name>
<feature type="region of interest" description="Disordered" evidence="1">
    <location>
        <begin position="167"/>
        <end position="259"/>
    </location>
</feature>
<dbReference type="AlphaFoldDB" id="W1VF25"/>
<gene>
    <name evidence="2" type="ORF">Q605_AUC00962G0002</name>
</gene>
<proteinExistence type="predicted"/>
<accession>W1VF25</accession>
<dbReference type="EMBL" id="AZLV01000962">
    <property type="protein sequence ID" value="ETJ02654.1"/>
    <property type="molecule type" value="Genomic_DNA"/>
</dbReference>
<dbReference type="Proteomes" id="UP000018852">
    <property type="component" value="Unassembled WGS sequence"/>
</dbReference>
<feature type="region of interest" description="Disordered" evidence="1">
    <location>
        <begin position="25"/>
        <end position="61"/>
    </location>
</feature>
<organism evidence="2 3">
    <name type="scientific">Actinomyces urogenitalis DORA_12</name>
    <dbReference type="NCBI Taxonomy" id="1403939"/>
    <lineage>
        <taxon>Bacteria</taxon>
        <taxon>Bacillati</taxon>
        <taxon>Actinomycetota</taxon>
        <taxon>Actinomycetes</taxon>
        <taxon>Actinomycetales</taxon>
        <taxon>Actinomycetaceae</taxon>
        <taxon>Actinomyces</taxon>
    </lineage>
</organism>
<reference evidence="2 3" key="1">
    <citation type="submission" date="2013-12" db="EMBL/GenBank/DDBJ databases">
        <title>A Varibaculum cambriense genome reconstructed from a premature infant gut community with otherwise low bacterial novelty that shifts toward anaerobic metabolism during the third week of life.</title>
        <authorList>
            <person name="Brown C.T."/>
            <person name="Sharon I."/>
            <person name="Thomas B.C."/>
            <person name="Castelle C.J."/>
            <person name="Morowitz M.J."/>
            <person name="Banfield J.F."/>
        </authorList>
    </citation>
    <scope>NUCLEOTIDE SEQUENCE [LARGE SCALE GENOMIC DNA]</scope>
    <source>
        <strain evidence="3">DORA_12</strain>
    </source>
</reference>
<sequence>MAHAAEELNHLGGHRHAEGCELLHRRQPGRTPGGQADHVPTRQGGLQVGRRRRGQGSANLRLPLTGVDDDALGQSVALLHGLFQHRVGPLRRRDNGAYNTLGNRALEQAGHARLRDMELGGDIGLPHPQLVVHPGDTHHEAQLGSISASRHQDRSFHGWSPATGSVLMLGGTAASDDGQGSAPRYSRLPPERQAWPRATARPPPAQRPRGRASGLPRPRRRRPGPACPGSGRPWSPAPGPGCPRRTGRCSPSGPAGQSQ</sequence>
<protein>
    <submittedName>
        <fullName evidence="2">Uncharacterized protein</fullName>
    </submittedName>
</protein>